<dbReference type="GO" id="GO:0005634">
    <property type="term" value="C:nucleus"/>
    <property type="evidence" value="ECO:0007669"/>
    <property type="project" value="TreeGrafter"/>
</dbReference>
<feature type="non-terminal residue" evidence="2">
    <location>
        <position position="1"/>
    </location>
</feature>
<organism evidence="2">
    <name type="scientific">Trepomonas sp. PC1</name>
    <dbReference type="NCBI Taxonomy" id="1076344"/>
    <lineage>
        <taxon>Eukaryota</taxon>
        <taxon>Metamonada</taxon>
        <taxon>Diplomonadida</taxon>
        <taxon>Hexamitidae</taxon>
        <taxon>Hexamitinae</taxon>
        <taxon>Trepomonas</taxon>
    </lineage>
</organism>
<dbReference type="InterPro" id="IPR028889">
    <property type="entry name" value="USP"/>
</dbReference>
<feature type="domain" description="USP" evidence="1">
    <location>
        <begin position="1"/>
        <end position="117"/>
    </location>
</feature>
<dbReference type="Pfam" id="PF00443">
    <property type="entry name" value="UCH"/>
    <property type="match status" value="1"/>
</dbReference>
<evidence type="ECO:0000313" key="2">
    <source>
        <dbReference type="EMBL" id="JAP92229.1"/>
    </source>
</evidence>
<dbReference type="InterPro" id="IPR038765">
    <property type="entry name" value="Papain-like_cys_pep_sf"/>
</dbReference>
<keyword evidence="2" id="KW-0378">Hydrolase</keyword>
<dbReference type="Gene3D" id="3.90.70.10">
    <property type="entry name" value="Cysteine proteinases"/>
    <property type="match status" value="1"/>
</dbReference>
<dbReference type="AlphaFoldDB" id="A0A146K9Z3"/>
<reference evidence="2" key="1">
    <citation type="submission" date="2015-07" db="EMBL/GenBank/DDBJ databases">
        <title>Adaptation to a free-living lifestyle via gene acquisitions in the diplomonad Trepomonas sp. PC1.</title>
        <authorList>
            <person name="Xu F."/>
            <person name="Jerlstrom-Hultqvist J."/>
            <person name="Kolisko M."/>
            <person name="Simpson A.G.B."/>
            <person name="Roger A.J."/>
            <person name="Svard S.G."/>
            <person name="Andersson J.O."/>
        </authorList>
    </citation>
    <scope>NUCLEOTIDE SEQUENCE</scope>
    <source>
        <strain evidence="2">PC1</strain>
    </source>
</reference>
<dbReference type="GO" id="GO:0005829">
    <property type="term" value="C:cytosol"/>
    <property type="evidence" value="ECO:0007669"/>
    <property type="project" value="TreeGrafter"/>
</dbReference>
<dbReference type="InterPro" id="IPR050164">
    <property type="entry name" value="Peptidase_C19"/>
</dbReference>
<sequence>KCKMETEFEVETKLYTLPQQLIIVLKRFNQQREKIDHVIIYPEKLDLKQFTFQNQNIQREAFQLETVVLHSGNCWGGHYSAFVVGEKNWFYCNDSIVSKSSANCEDSRAYVFSYKIEEAEVQESD</sequence>
<dbReference type="EMBL" id="GDID01004377">
    <property type="protein sequence ID" value="JAP92229.1"/>
    <property type="molecule type" value="Transcribed_RNA"/>
</dbReference>
<dbReference type="PROSITE" id="PS50235">
    <property type="entry name" value="USP_3"/>
    <property type="match status" value="1"/>
</dbReference>
<proteinExistence type="predicted"/>
<evidence type="ECO:0000259" key="1">
    <source>
        <dbReference type="PROSITE" id="PS50235"/>
    </source>
</evidence>
<protein>
    <submittedName>
        <fullName evidence="2">Ubiquitin carboxyl-terminal hydrolase family protein</fullName>
    </submittedName>
</protein>
<gene>
    <name evidence="2" type="ORF">TPC1_15904</name>
</gene>
<accession>A0A146K9Z3</accession>
<dbReference type="GO" id="GO:0016579">
    <property type="term" value="P:protein deubiquitination"/>
    <property type="evidence" value="ECO:0007669"/>
    <property type="project" value="InterPro"/>
</dbReference>
<name>A0A146K9Z3_9EUKA</name>
<feature type="non-terminal residue" evidence="2">
    <location>
        <position position="125"/>
    </location>
</feature>
<dbReference type="SUPFAM" id="SSF54001">
    <property type="entry name" value="Cysteine proteinases"/>
    <property type="match status" value="1"/>
</dbReference>
<dbReference type="InterPro" id="IPR001394">
    <property type="entry name" value="Peptidase_C19_UCH"/>
</dbReference>
<dbReference type="GO" id="GO:0004843">
    <property type="term" value="F:cysteine-type deubiquitinase activity"/>
    <property type="evidence" value="ECO:0007669"/>
    <property type="project" value="InterPro"/>
</dbReference>
<dbReference type="PANTHER" id="PTHR24006">
    <property type="entry name" value="UBIQUITIN CARBOXYL-TERMINAL HYDROLASE"/>
    <property type="match status" value="1"/>
</dbReference>